<dbReference type="EMBL" id="JAWJWF010000007">
    <property type="protein sequence ID" value="KAK6630951.1"/>
    <property type="molecule type" value="Genomic_DNA"/>
</dbReference>
<dbReference type="Proteomes" id="UP001359485">
    <property type="component" value="Unassembled WGS sequence"/>
</dbReference>
<keyword evidence="2" id="KW-1185">Reference proteome</keyword>
<name>A0ABR1AXQ9_POLSC</name>
<evidence type="ECO:0000313" key="1">
    <source>
        <dbReference type="EMBL" id="KAK6630951.1"/>
    </source>
</evidence>
<evidence type="ECO:0000313" key="2">
    <source>
        <dbReference type="Proteomes" id="UP001359485"/>
    </source>
</evidence>
<gene>
    <name evidence="1" type="ORF">RUM44_003123</name>
</gene>
<organism evidence="1 2">
    <name type="scientific">Polyplax serrata</name>
    <name type="common">Common mouse louse</name>
    <dbReference type="NCBI Taxonomy" id="468196"/>
    <lineage>
        <taxon>Eukaryota</taxon>
        <taxon>Metazoa</taxon>
        <taxon>Ecdysozoa</taxon>
        <taxon>Arthropoda</taxon>
        <taxon>Hexapoda</taxon>
        <taxon>Insecta</taxon>
        <taxon>Pterygota</taxon>
        <taxon>Neoptera</taxon>
        <taxon>Paraneoptera</taxon>
        <taxon>Psocodea</taxon>
        <taxon>Troctomorpha</taxon>
        <taxon>Phthiraptera</taxon>
        <taxon>Anoplura</taxon>
        <taxon>Polyplacidae</taxon>
        <taxon>Polyplax</taxon>
    </lineage>
</organism>
<comment type="caution">
    <text evidence="1">The sequence shown here is derived from an EMBL/GenBank/DDBJ whole genome shotgun (WGS) entry which is preliminary data.</text>
</comment>
<sequence>MTGIEGALLRLYEQEGQSPRAHLSSCCPLRGDTNASKSRGQVKDNLFATHCGLIVGASSIRVYHEFMAINQIKKLWGTGRQKGGGTDKRAAHSG</sequence>
<reference evidence="1 2" key="1">
    <citation type="submission" date="2023-09" db="EMBL/GenBank/DDBJ databases">
        <title>Genomes of two closely related lineages of the louse Polyplax serrata with different host specificities.</title>
        <authorList>
            <person name="Martinu J."/>
            <person name="Tarabai H."/>
            <person name="Stefka J."/>
            <person name="Hypsa V."/>
        </authorList>
    </citation>
    <scope>NUCLEOTIDE SEQUENCE [LARGE SCALE GENOMIC DNA]</scope>
    <source>
        <strain evidence="1">98ZLc_SE</strain>
    </source>
</reference>
<proteinExistence type="predicted"/>
<protein>
    <submittedName>
        <fullName evidence="1">Uncharacterized protein</fullName>
    </submittedName>
</protein>
<accession>A0ABR1AXQ9</accession>